<reference evidence="3 4" key="1">
    <citation type="submission" date="2016-10" db="EMBL/GenBank/DDBJ databases">
        <title>Complete Genome Sequence of Peptococcaceae strain DCMF.</title>
        <authorList>
            <person name="Edwards R.J."/>
            <person name="Holland S.I."/>
            <person name="Deshpande N.P."/>
            <person name="Wong Y.K."/>
            <person name="Ertan H."/>
            <person name="Manefield M."/>
            <person name="Russell T.L."/>
            <person name="Lee M.J."/>
        </authorList>
    </citation>
    <scope>NUCLEOTIDE SEQUENCE [LARGE SCALE GENOMIC DNA]</scope>
    <source>
        <strain evidence="3 4">DCMF</strain>
    </source>
</reference>
<evidence type="ECO:0000313" key="4">
    <source>
        <dbReference type="Proteomes" id="UP000323521"/>
    </source>
</evidence>
<name>A0A3G1KZT2_FORW1</name>
<dbReference type="InterPro" id="IPR018758">
    <property type="entry name" value="FtrD-like"/>
</dbReference>
<proteinExistence type="predicted"/>
<dbReference type="Proteomes" id="UP000323521">
    <property type="component" value="Chromosome"/>
</dbReference>
<sequence length="164" mass="18188">MGKSMRALFLLAGIMAVLIIYNFMIKGSMVGVGKTETDGIAPGEDLVITKNEITEIAKFYPYQFGNTKMEIVAVKANDGTIRTALNTCQVCYDSGRGYYVQEGNELVCQNCRNRFQIEQVEKIKGGCNPVPILQENKTEDDSNIVISGKFLASSAELFSNWHKE</sequence>
<dbReference type="OrthoDB" id="9792533at2"/>
<accession>A0A3G1KZT2</accession>
<dbReference type="KEGG" id="fwa:DCMF_27760"/>
<keyword evidence="4" id="KW-1185">Reference proteome</keyword>
<evidence type="ECO:0000259" key="2">
    <source>
        <dbReference type="Pfam" id="PF10080"/>
    </source>
</evidence>
<feature type="transmembrane region" description="Helical" evidence="1">
    <location>
        <begin position="7"/>
        <end position="25"/>
    </location>
</feature>
<keyword evidence="1" id="KW-0812">Transmembrane</keyword>
<dbReference type="RefSeq" id="WP_148137450.1">
    <property type="nucleotide sequence ID" value="NZ_CP017634.1"/>
</dbReference>
<dbReference type="AlphaFoldDB" id="A0A3G1KZT2"/>
<protein>
    <recommendedName>
        <fullName evidence="2">Membrane iron-sulfur containing protein FtrD-like domain-containing protein</fullName>
    </recommendedName>
</protein>
<dbReference type="Pfam" id="PF10080">
    <property type="entry name" value="FtrD-like"/>
    <property type="match status" value="1"/>
</dbReference>
<keyword evidence="1" id="KW-0472">Membrane</keyword>
<dbReference type="EMBL" id="CP017634">
    <property type="protein sequence ID" value="ATW28043.1"/>
    <property type="molecule type" value="Genomic_DNA"/>
</dbReference>
<evidence type="ECO:0000313" key="3">
    <source>
        <dbReference type="EMBL" id="ATW28043.1"/>
    </source>
</evidence>
<gene>
    <name evidence="3" type="ORF">DCMF_27760</name>
</gene>
<feature type="domain" description="Membrane iron-sulfur containing protein FtrD-like" evidence="2">
    <location>
        <begin position="57"/>
        <end position="158"/>
    </location>
</feature>
<organism evidence="3 4">
    <name type="scientific">Formimonas warabiya</name>
    <dbReference type="NCBI Taxonomy" id="1761012"/>
    <lineage>
        <taxon>Bacteria</taxon>
        <taxon>Bacillati</taxon>
        <taxon>Bacillota</taxon>
        <taxon>Clostridia</taxon>
        <taxon>Eubacteriales</taxon>
        <taxon>Peptococcaceae</taxon>
        <taxon>Candidatus Formimonas</taxon>
    </lineage>
</organism>
<keyword evidence="1" id="KW-1133">Transmembrane helix</keyword>
<evidence type="ECO:0000256" key="1">
    <source>
        <dbReference type="SAM" id="Phobius"/>
    </source>
</evidence>